<dbReference type="EMBL" id="LK023346">
    <property type="protein sequence ID" value="CDS11254.1"/>
    <property type="molecule type" value="Genomic_DNA"/>
</dbReference>
<feature type="region of interest" description="Disordered" evidence="1">
    <location>
        <begin position="122"/>
        <end position="152"/>
    </location>
</feature>
<reference evidence="2" key="1">
    <citation type="journal article" date="2014" name="Genome Announc.">
        <title>De novo whole-genome sequence and genome annotation of Lichtheimia ramosa.</title>
        <authorList>
            <person name="Linde J."/>
            <person name="Schwartze V."/>
            <person name="Binder U."/>
            <person name="Lass-Florl C."/>
            <person name="Voigt K."/>
            <person name="Horn F."/>
        </authorList>
    </citation>
    <scope>NUCLEOTIDE SEQUENCE</scope>
    <source>
        <strain evidence="2">JMRC FSU:6197</strain>
    </source>
</reference>
<feature type="compositionally biased region" description="Polar residues" evidence="1">
    <location>
        <begin position="126"/>
        <end position="142"/>
    </location>
</feature>
<gene>
    <name evidence="2" type="ORF">LRAMOSA03517</name>
</gene>
<evidence type="ECO:0000313" key="2">
    <source>
        <dbReference type="EMBL" id="CDS11254.1"/>
    </source>
</evidence>
<evidence type="ECO:0000256" key="1">
    <source>
        <dbReference type="SAM" id="MobiDB-lite"/>
    </source>
</evidence>
<proteinExistence type="predicted"/>
<dbReference type="OrthoDB" id="2272155at2759"/>
<name>A0A077WVG1_9FUNG</name>
<protein>
    <submittedName>
        <fullName evidence="2">Uncharacterized protein</fullName>
    </submittedName>
</protein>
<sequence>MQRSNSTTSCWPSAKATRDQVLLSWFKTPGNMYRYCNAPTRGRLCSNPDQLSRSNIIGEVHELLAKEGLKYQRQSVTYMLTSWMRKYDIAKALQDAKPDNPKAVKSIFPYFYEIQPFEDTKPTCADENSQSTTPAMFTRQHSTTTTTTETVSGPISSASYWHRSASFQIEATDSHQVQSPIILVDPSPVTQQQEPTPLFDKQHESSNGDNDSGTISAENNTNVSGSTAVTNDVPPGFADLIHQSNESMRRTIDVLLQQQQLFVGFIRSQDMEKQALLIRAMHDAGFSKDDVLSVLRGYDERYQSQQYL</sequence>
<accession>A0A077WVG1</accession>
<feature type="compositionally biased region" description="Polar residues" evidence="1">
    <location>
        <begin position="207"/>
        <end position="230"/>
    </location>
</feature>
<organism evidence="2">
    <name type="scientific">Lichtheimia ramosa</name>
    <dbReference type="NCBI Taxonomy" id="688394"/>
    <lineage>
        <taxon>Eukaryota</taxon>
        <taxon>Fungi</taxon>
        <taxon>Fungi incertae sedis</taxon>
        <taxon>Mucoromycota</taxon>
        <taxon>Mucoromycotina</taxon>
        <taxon>Mucoromycetes</taxon>
        <taxon>Mucorales</taxon>
        <taxon>Lichtheimiaceae</taxon>
        <taxon>Lichtheimia</taxon>
    </lineage>
</organism>
<dbReference type="AlphaFoldDB" id="A0A077WVG1"/>
<feature type="region of interest" description="Disordered" evidence="1">
    <location>
        <begin position="188"/>
        <end position="231"/>
    </location>
</feature>